<feature type="transmembrane region" description="Helical" evidence="4">
    <location>
        <begin position="165"/>
        <end position="187"/>
    </location>
</feature>
<evidence type="ECO:0000256" key="1">
    <source>
        <dbReference type="ARBA" id="ARBA00022692"/>
    </source>
</evidence>
<feature type="transmembrane region" description="Helical" evidence="4">
    <location>
        <begin position="276"/>
        <end position="299"/>
    </location>
</feature>
<feature type="transmembrane region" description="Helical" evidence="4">
    <location>
        <begin position="246"/>
        <end position="269"/>
    </location>
</feature>
<name>A0A252BT42_9PROT</name>
<reference evidence="6" key="1">
    <citation type="submission" date="2014-06" db="EMBL/GenBank/DDBJ databases">
        <authorList>
            <person name="Winans N.J."/>
            <person name="Newell P.D."/>
            <person name="Douglas A.E."/>
        </authorList>
    </citation>
    <scope>NUCLEOTIDE SEQUENCE [LARGE SCALE GENOMIC DNA]</scope>
</reference>
<evidence type="ECO:0000313" key="6">
    <source>
        <dbReference type="Proteomes" id="UP000194931"/>
    </source>
</evidence>
<feature type="transmembrane region" description="Helical" evidence="4">
    <location>
        <begin position="361"/>
        <end position="383"/>
    </location>
</feature>
<dbReference type="AlphaFoldDB" id="A0A252BT42"/>
<organism evidence="5 6">
    <name type="scientific">Acetobacter okinawensis</name>
    <dbReference type="NCBI Taxonomy" id="1076594"/>
    <lineage>
        <taxon>Bacteria</taxon>
        <taxon>Pseudomonadati</taxon>
        <taxon>Pseudomonadota</taxon>
        <taxon>Alphaproteobacteria</taxon>
        <taxon>Acetobacterales</taxon>
        <taxon>Acetobacteraceae</taxon>
        <taxon>Acetobacter</taxon>
    </lineage>
</organism>
<feature type="transmembrane region" description="Helical" evidence="4">
    <location>
        <begin position="52"/>
        <end position="72"/>
    </location>
</feature>
<evidence type="ECO:0000313" key="5">
    <source>
        <dbReference type="EMBL" id="OUJ11933.1"/>
    </source>
</evidence>
<dbReference type="GO" id="GO:0022857">
    <property type="term" value="F:transmembrane transporter activity"/>
    <property type="evidence" value="ECO:0007669"/>
    <property type="project" value="InterPro"/>
</dbReference>
<dbReference type="SUPFAM" id="SSF103473">
    <property type="entry name" value="MFS general substrate transporter"/>
    <property type="match status" value="1"/>
</dbReference>
<dbReference type="STRING" id="1236501.GCA_000613865_02273"/>
<sequence length="403" mass="42161">MARSEQAHSAQDRSVLVLAMGASICSGCAHLGSSIMPFQIDALMTGLHQSASLAGVFGFFEIFSFALFMLLLSRVFLALPVMYSALSGMALGVVACLLLYIGPGVEVWICSVAILLGLSAALLCRSYVRAVSSSLNPERIYAIASGGGLVIIVSVIALVPVSTRYFGPLGVFLAVACIMLLAMPSVISFRHVHAGRPLTRQQKGGPLLTGGAIALLCVWVGCSLGSSMAWSFAERIGRNLGLTPDFIVSLSTVGIVTSVLASLVGAALAHRWRRETVLLLTLLGTGAGCLLTCVAWDALSYGAGVVLYWNCAMLSYAWLLGSAATLDGSGRVGTFCGGMDRMGYALGAPLGGLLVDHTSFTILGICGFLMCVAPLPFALPVLFRALHKSTVAPTEHEAHLEMV</sequence>
<dbReference type="EMBL" id="JOPJ01000020">
    <property type="protein sequence ID" value="OUJ11933.1"/>
    <property type="molecule type" value="Genomic_DNA"/>
</dbReference>
<feature type="transmembrane region" description="Helical" evidence="4">
    <location>
        <begin position="107"/>
        <end position="128"/>
    </location>
</feature>
<feature type="transmembrane region" description="Helical" evidence="4">
    <location>
        <begin position="15"/>
        <end position="40"/>
    </location>
</feature>
<dbReference type="Gene3D" id="1.20.1250.20">
    <property type="entry name" value="MFS general substrate transporter like domains"/>
    <property type="match status" value="1"/>
</dbReference>
<keyword evidence="6" id="KW-1185">Reference proteome</keyword>
<dbReference type="eggNOG" id="COG2814">
    <property type="taxonomic scope" value="Bacteria"/>
</dbReference>
<dbReference type="InterPro" id="IPR036259">
    <property type="entry name" value="MFS_trans_sf"/>
</dbReference>
<keyword evidence="2 4" id="KW-1133">Transmembrane helix</keyword>
<proteinExistence type="predicted"/>
<feature type="transmembrane region" description="Helical" evidence="4">
    <location>
        <begin position="79"/>
        <end position="101"/>
    </location>
</feature>
<comment type="caution">
    <text evidence="5">The sequence shown here is derived from an EMBL/GenBank/DDBJ whole genome shotgun (WGS) entry which is preliminary data.</text>
</comment>
<gene>
    <name evidence="5" type="ORF">HK26_05010</name>
</gene>
<dbReference type="InterPro" id="IPR011701">
    <property type="entry name" value="MFS"/>
</dbReference>
<feature type="transmembrane region" description="Helical" evidence="4">
    <location>
        <begin position="140"/>
        <end position="159"/>
    </location>
</feature>
<dbReference type="RefSeq" id="WP_086639560.1">
    <property type="nucleotide sequence ID" value="NZ_JOPJ01000020.1"/>
</dbReference>
<feature type="transmembrane region" description="Helical" evidence="4">
    <location>
        <begin position="207"/>
        <end position="226"/>
    </location>
</feature>
<evidence type="ECO:0000256" key="4">
    <source>
        <dbReference type="SAM" id="Phobius"/>
    </source>
</evidence>
<protein>
    <recommendedName>
        <fullName evidence="7">MFS transporter</fullName>
    </recommendedName>
</protein>
<dbReference type="Proteomes" id="UP000194931">
    <property type="component" value="Unassembled WGS sequence"/>
</dbReference>
<evidence type="ECO:0000256" key="3">
    <source>
        <dbReference type="ARBA" id="ARBA00023136"/>
    </source>
</evidence>
<dbReference type="OrthoDB" id="7216247at2"/>
<evidence type="ECO:0000256" key="2">
    <source>
        <dbReference type="ARBA" id="ARBA00022989"/>
    </source>
</evidence>
<evidence type="ECO:0008006" key="7">
    <source>
        <dbReference type="Google" id="ProtNLM"/>
    </source>
</evidence>
<keyword evidence="1 4" id="KW-0812">Transmembrane</keyword>
<keyword evidence="3 4" id="KW-0472">Membrane</keyword>
<dbReference type="Pfam" id="PF07690">
    <property type="entry name" value="MFS_1"/>
    <property type="match status" value="1"/>
</dbReference>
<accession>A0A252BT42</accession>